<dbReference type="Proteomes" id="UP001341840">
    <property type="component" value="Unassembled WGS sequence"/>
</dbReference>
<protein>
    <recommendedName>
        <fullName evidence="1">Aminotransferase-like plant mobile domain-containing protein</fullName>
    </recommendedName>
</protein>
<dbReference type="Pfam" id="PF10536">
    <property type="entry name" value="PMD"/>
    <property type="match status" value="1"/>
</dbReference>
<dbReference type="PANTHER" id="PTHR46033:SF8">
    <property type="entry name" value="PROTEIN MAINTENANCE OF MERISTEMS-LIKE"/>
    <property type="match status" value="1"/>
</dbReference>
<evidence type="ECO:0000313" key="2">
    <source>
        <dbReference type="EMBL" id="MED6215693.1"/>
    </source>
</evidence>
<feature type="domain" description="Aminotransferase-like plant mobile" evidence="1">
    <location>
        <begin position="2"/>
        <end position="125"/>
    </location>
</feature>
<gene>
    <name evidence="2" type="ORF">PIB30_000699</name>
</gene>
<evidence type="ECO:0000313" key="3">
    <source>
        <dbReference type="Proteomes" id="UP001341840"/>
    </source>
</evidence>
<dbReference type="InterPro" id="IPR044824">
    <property type="entry name" value="MAIN-like"/>
</dbReference>
<organism evidence="2 3">
    <name type="scientific">Stylosanthes scabra</name>
    <dbReference type="NCBI Taxonomy" id="79078"/>
    <lineage>
        <taxon>Eukaryota</taxon>
        <taxon>Viridiplantae</taxon>
        <taxon>Streptophyta</taxon>
        <taxon>Embryophyta</taxon>
        <taxon>Tracheophyta</taxon>
        <taxon>Spermatophyta</taxon>
        <taxon>Magnoliopsida</taxon>
        <taxon>eudicotyledons</taxon>
        <taxon>Gunneridae</taxon>
        <taxon>Pentapetalae</taxon>
        <taxon>rosids</taxon>
        <taxon>fabids</taxon>
        <taxon>Fabales</taxon>
        <taxon>Fabaceae</taxon>
        <taxon>Papilionoideae</taxon>
        <taxon>50 kb inversion clade</taxon>
        <taxon>dalbergioids sensu lato</taxon>
        <taxon>Dalbergieae</taxon>
        <taxon>Pterocarpus clade</taxon>
        <taxon>Stylosanthes</taxon>
    </lineage>
</organism>
<accession>A0ABU6Z4H6</accession>
<evidence type="ECO:0000259" key="1">
    <source>
        <dbReference type="Pfam" id="PF10536"/>
    </source>
</evidence>
<dbReference type="PANTHER" id="PTHR46033">
    <property type="entry name" value="PROTEIN MAIN-LIKE 2"/>
    <property type="match status" value="1"/>
</dbReference>
<sequence>MVSVRWVPLLEDFAACRRLSWGSAVLSYTYHHLCMTADQGTTDIAGCVPLIMSLIYQRFPTFCPEARDVIVFPLVSSNVNYMTMVFKLTGYQQMNRDSHERRMVQIRSQLDRLGVHKFAFTPYDDWAWDAL</sequence>
<comment type="caution">
    <text evidence="2">The sequence shown here is derived from an EMBL/GenBank/DDBJ whole genome shotgun (WGS) entry which is preliminary data.</text>
</comment>
<name>A0ABU6Z4H6_9FABA</name>
<dbReference type="EMBL" id="JASCZI010271862">
    <property type="protein sequence ID" value="MED6215693.1"/>
    <property type="molecule type" value="Genomic_DNA"/>
</dbReference>
<proteinExistence type="predicted"/>
<reference evidence="2 3" key="1">
    <citation type="journal article" date="2023" name="Plants (Basel)">
        <title>Bridging the Gap: Combining Genomics and Transcriptomics Approaches to Understand Stylosanthes scabra, an Orphan Legume from the Brazilian Caatinga.</title>
        <authorList>
            <person name="Ferreira-Neto J.R.C."/>
            <person name="da Silva M.D."/>
            <person name="Binneck E."/>
            <person name="de Melo N.F."/>
            <person name="da Silva R.H."/>
            <person name="de Melo A.L.T.M."/>
            <person name="Pandolfi V."/>
            <person name="Bustamante F.O."/>
            <person name="Brasileiro-Vidal A.C."/>
            <person name="Benko-Iseppon A.M."/>
        </authorList>
    </citation>
    <scope>NUCLEOTIDE SEQUENCE [LARGE SCALE GENOMIC DNA]</scope>
    <source>
        <tissue evidence="2">Leaves</tissue>
    </source>
</reference>
<keyword evidence="3" id="KW-1185">Reference proteome</keyword>
<dbReference type="InterPro" id="IPR019557">
    <property type="entry name" value="AminoTfrase-like_pln_mobile"/>
</dbReference>